<comment type="caution">
    <text evidence="1">The sequence shown here is derived from an EMBL/GenBank/DDBJ whole genome shotgun (WGS) entry which is preliminary data.</text>
</comment>
<proteinExistence type="predicted"/>
<gene>
    <name evidence="1" type="ORF">EBB54_23765</name>
</gene>
<reference evidence="1" key="1">
    <citation type="submission" date="2018-10" db="EMBL/GenBank/DDBJ databases">
        <title>Schaedlerella arabinophila gen. nov. sp. nov., isolated from the mouse intestinal tract and comparative analysis with the genome of the closely related altered Schaedler flora strain ASF502.</title>
        <authorList>
            <person name="Miyake S."/>
            <person name="Soh M."/>
            <person name="Seedorf H."/>
        </authorList>
    </citation>
    <scope>NUCLEOTIDE SEQUENCE [LARGE SCALE GENOMIC DNA]</scope>
    <source>
        <strain evidence="1">DSM 106076</strain>
    </source>
</reference>
<name>A0A3R8KXL5_9FIRM</name>
<dbReference type="AlphaFoldDB" id="A0A3R8KXL5"/>
<protein>
    <submittedName>
        <fullName evidence="1">Uncharacterized protein</fullName>
    </submittedName>
</protein>
<organism evidence="1 2">
    <name type="scientific">Schaedlerella arabinosiphila</name>
    <dbReference type="NCBI Taxonomy" id="2044587"/>
    <lineage>
        <taxon>Bacteria</taxon>
        <taxon>Bacillati</taxon>
        <taxon>Bacillota</taxon>
        <taxon>Clostridia</taxon>
        <taxon>Lachnospirales</taxon>
        <taxon>Lachnospiraceae</taxon>
        <taxon>Schaedlerella</taxon>
    </lineage>
</organism>
<sequence>MSQFYIERLADFEAAIVILDRNQISYSIDDERLICVAEKDVCEILEAFDKEDIYYLEAC</sequence>
<keyword evidence="2" id="KW-1185">Reference proteome</keyword>
<evidence type="ECO:0000313" key="1">
    <source>
        <dbReference type="EMBL" id="RRK34028.1"/>
    </source>
</evidence>
<dbReference type="Proteomes" id="UP000274920">
    <property type="component" value="Unassembled WGS sequence"/>
</dbReference>
<accession>A0A3R8KXL5</accession>
<dbReference type="EMBL" id="RHJS01000002">
    <property type="protein sequence ID" value="RRK34028.1"/>
    <property type="molecule type" value="Genomic_DNA"/>
</dbReference>
<dbReference type="RefSeq" id="WP_125129199.1">
    <property type="nucleotide sequence ID" value="NZ_RHJS01000002.1"/>
</dbReference>
<evidence type="ECO:0000313" key="2">
    <source>
        <dbReference type="Proteomes" id="UP000274920"/>
    </source>
</evidence>